<proteinExistence type="inferred from homology"/>
<dbReference type="AlphaFoldDB" id="T1GV51"/>
<dbReference type="STRING" id="36166.T1GV51"/>
<evidence type="ECO:0000256" key="5">
    <source>
        <dbReference type="ARBA" id="ARBA00023128"/>
    </source>
</evidence>
<evidence type="ECO:0000256" key="2">
    <source>
        <dbReference type="ARBA" id="ARBA00010901"/>
    </source>
</evidence>
<dbReference type="EMBL" id="CAQQ02108457">
    <property type="status" value="NOT_ANNOTATED_CDS"/>
    <property type="molecule type" value="Genomic_DNA"/>
</dbReference>
<comment type="subcellular location">
    <subcellularLocation>
        <location evidence="1">Mitochondrion</location>
    </subcellularLocation>
</comment>
<evidence type="ECO:0000256" key="6">
    <source>
        <dbReference type="ARBA" id="ARBA00030036"/>
    </source>
</evidence>
<dbReference type="HOGENOM" id="CLU_147479_1_2_1"/>
<keyword evidence="4" id="KW-0175">Coiled coil</keyword>
<sequence length="92" mass="11003">MFQLQRTSRFLPTVYRCCQMSGAGTIRQAGGSFGKMEAAHEEEYFRRKQFEALQKLHSDQIHQIEFHKHQIKEHQEAIKRHQEFITNLEKKN</sequence>
<dbReference type="GO" id="GO:0042030">
    <property type="term" value="F:ATPase inhibitor activity"/>
    <property type="evidence" value="ECO:0007669"/>
    <property type="project" value="InterPro"/>
</dbReference>
<evidence type="ECO:0000313" key="8">
    <source>
        <dbReference type="Proteomes" id="UP000015102"/>
    </source>
</evidence>
<dbReference type="GO" id="GO:0005739">
    <property type="term" value="C:mitochondrion"/>
    <property type="evidence" value="ECO:0007669"/>
    <property type="project" value="UniProtKB-SubCell"/>
</dbReference>
<dbReference type="FunFam" id="1.20.5.500:FF:000007">
    <property type="entry name" value="ATPase inhibitor, putative"/>
    <property type="match status" value="1"/>
</dbReference>
<protein>
    <recommendedName>
        <fullName evidence="6">ATP synthase F1 subunit epsilon</fullName>
    </recommendedName>
</protein>
<dbReference type="Pfam" id="PF04568">
    <property type="entry name" value="IATP"/>
    <property type="match status" value="1"/>
</dbReference>
<reference evidence="7" key="2">
    <citation type="submission" date="2015-06" db="UniProtKB">
        <authorList>
            <consortium name="EnsemblMetazoa"/>
        </authorList>
    </citation>
    <scope>IDENTIFICATION</scope>
</reference>
<evidence type="ECO:0000256" key="1">
    <source>
        <dbReference type="ARBA" id="ARBA00004173"/>
    </source>
</evidence>
<dbReference type="PANTHER" id="PTHR48417:SF1">
    <property type="entry name" value="ATP SYNTHASE F1 SUBUNIT EPSILON"/>
    <property type="match status" value="1"/>
</dbReference>
<dbReference type="SUPFAM" id="SSF64602">
    <property type="entry name" value="F1 ATPase inhibitor, IF1, C-terminal domain"/>
    <property type="match status" value="1"/>
</dbReference>
<dbReference type="PANTHER" id="PTHR48417">
    <property type="entry name" value="ATP SYNTHASE F1 SUBUNIT EPSILON"/>
    <property type="match status" value="1"/>
</dbReference>
<keyword evidence="5" id="KW-0496">Mitochondrion</keyword>
<dbReference type="Proteomes" id="UP000015102">
    <property type="component" value="Unassembled WGS sequence"/>
</dbReference>
<reference evidence="8" key="1">
    <citation type="submission" date="2013-02" db="EMBL/GenBank/DDBJ databases">
        <authorList>
            <person name="Hughes D."/>
        </authorList>
    </citation>
    <scope>NUCLEOTIDE SEQUENCE</scope>
    <source>
        <strain>Durham</strain>
        <strain evidence="8">NC isolate 2 -- Noor lab</strain>
    </source>
</reference>
<dbReference type="OMA" id="WIAPSAM"/>
<organism evidence="7 8">
    <name type="scientific">Megaselia scalaris</name>
    <name type="common">Humpbacked fly</name>
    <name type="synonym">Phora scalaris</name>
    <dbReference type="NCBI Taxonomy" id="36166"/>
    <lineage>
        <taxon>Eukaryota</taxon>
        <taxon>Metazoa</taxon>
        <taxon>Ecdysozoa</taxon>
        <taxon>Arthropoda</taxon>
        <taxon>Hexapoda</taxon>
        <taxon>Insecta</taxon>
        <taxon>Pterygota</taxon>
        <taxon>Neoptera</taxon>
        <taxon>Endopterygota</taxon>
        <taxon>Diptera</taxon>
        <taxon>Brachycera</taxon>
        <taxon>Muscomorpha</taxon>
        <taxon>Platypezoidea</taxon>
        <taxon>Phoridae</taxon>
        <taxon>Megaseliini</taxon>
        <taxon>Megaselia</taxon>
    </lineage>
</organism>
<evidence type="ECO:0000256" key="4">
    <source>
        <dbReference type="ARBA" id="ARBA00023054"/>
    </source>
</evidence>
<keyword evidence="3" id="KW-0809">Transit peptide</keyword>
<accession>T1GV51</accession>
<dbReference type="EnsemblMetazoa" id="MESCA007633-RA">
    <property type="protein sequence ID" value="MESCA007633-PA"/>
    <property type="gene ID" value="MESCA007633"/>
</dbReference>
<comment type="similarity">
    <text evidence="2">Belongs to the ATPase inhibitor family.</text>
</comment>
<dbReference type="InterPro" id="IPR007648">
    <property type="entry name" value="ATPase_inhibitor_mt"/>
</dbReference>
<keyword evidence="8" id="KW-1185">Reference proteome</keyword>
<dbReference type="Gene3D" id="1.20.5.500">
    <property type="entry name" value="Single helix bin"/>
    <property type="match status" value="1"/>
</dbReference>
<name>T1GV51_MEGSC</name>
<evidence type="ECO:0000313" key="7">
    <source>
        <dbReference type="EnsemblMetazoa" id="MESCA007633-PA"/>
    </source>
</evidence>
<evidence type="ECO:0000256" key="3">
    <source>
        <dbReference type="ARBA" id="ARBA00022946"/>
    </source>
</evidence>